<dbReference type="EMBL" id="JH971550">
    <property type="protein sequence ID" value="EKM74232.1"/>
    <property type="molecule type" value="Genomic_DNA"/>
</dbReference>
<dbReference type="OMA" id="ESKDYHY"/>
<dbReference type="InParanoid" id="K5WUJ7"/>
<dbReference type="HOGENOM" id="CLU_1815224_0_0_1"/>
<accession>K5WUJ7</accession>
<protein>
    <submittedName>
        <fullName evidence="1">Uncharacterized protein</fullName>
    </submittedName>
</protein>
<dbReference type="AlphaFoldDB" id="K5WUJ7"/>
<dbReference type="GeneID" id="18827952"/>
<keyword evidence="2" id="KW-1185">Reference proteome</keyword>
<name>K5WUJ7_AGABU</name>
<evidence type="ECO:0000313" key="2">
    <source>
        <dbReference type="Proteomes" id="UP000008493"/>
    </source>
</evidence>
<dbReference type="KEGG" id="abp:AGABI1DRAFT133479"/>
<sequence>MPNYFSREAELPGLQESKDYHYHQGYLFSAKEKAVISVEIHCRPYLGRCSPSLGGILASENRNLKVHSLPAKVRFPIMDDRFILAFRLSNHLTINESVSGNRDWRGDVLVMRRAVHSNGGRDIVNIRAGHAEKAVIIHLVRQ</sequence>
<gene>
    <name evidence="1" type="ORF">AGABI1DRAFT_133479</name>
</gene>
<proteinExistence type="predicted"/>
<dbReference type="RefSeq" id="XP_007335129.1">
    <property type="nucleotide sequence ID" value="XM_007335067.1"/>
</dbReference>
<evidence type="ECO:0000313" key="1">
    <source>
        <dbReference type="EMBL" id="EKM74232.1"/>
    </source>
</evidence>
<reference evidence="2" key="1">
    <citation type="journal article" date="2012" name="Proc. Natl. Acad. Sci. U.S.A.">
        <title>Genome sequence of the button mushroom Agaricus bisporus reveals mechanisms governing adaptation to a humic-rich ecological niche.</title>
        <authorList>
            <person name="Morin E."/>
            <person name="Kohler A."/>
            <person name="Baker A.R."/>
            <person name="Foulongne-Oriol M."/>
            <person name="Lombard V."/>
            <person name="Nagy L.G."/>
            <person name="Ohm R.A."/>
            <person name="Patyshakuliyeva A."/>
            <person name="Brun A."/>
            <person name="Aerts A.L."/>
            <person name="Bailey A.M."/>
            <person name="Billette C."/>
            <person name="Coutinho P.M."/>
            <person name="Deakin G."/>
            <person name="Doddapaneni H."/>
            <person name="Floudas D."/>
            <person name="Grimwood J."/>
            <person name="Hilden K."/>
            <person name="Kuees U."/>
            <person name="LaButti K.M."/>
            <person name="Lapidus A."/>
            <person name="Lindquist E.A."/>
            <person name="Lucas S.M."/>
            <person name="Murat C."/>
            <person name="Riley R.W."/>
            <person name="Salamov A.A."/>
            <person name="Schmutz J."/>
            <person name="Subramanian V."/>
            <person name="Woesten H.A.B."/>
            <person name="Xu J."/>
            <person name="Eastwood D.C."/>
            <person name="Foster G.D."/>
            <person name="Sonnenberg A.S."/>
            <person name="Cullen D."/>
            <person name="de Vries R.P."/>
            <person name="Lundell T."/>
            <person name="Hibbett D.S."/>
            <person name="Henrissat B."/>
            <person name="Burton K.S."/>
            <person name="Kerrigan R.W."/>
            <person name="Challen M.P."/>
            <person name="Grigoriev I.V."/>
            <person name="Martin F."/>
        </authorList>
    </citation>
    <scope>NUCLEOTIDE SEQUENCE [LARGE SCALE GENOMIC DNA]</scope>
    <source>
        <strain evidence="2">JB137-S8 / ATCC MYA-4627 / FGSC 10392</strain>
    </source>
</reference>
<dbReference type="Proteomes" id="UP000008493">
    <property type="component" value="Unassembled WGS sequence"/>
</dbReference>
<organism evidence="1 2">
    <name type="scientific">Agaricus bisporus var. burnettii (strain JB137-S8 / ATCC MYA-4627 / FGSC 10392)</name>
    <name type="common">White button mushroom</name>
    <dbReference type="NCBI Taxonomy" id="597362"/>
    <lineage>
        <taxon>Eukaryota</taxon>
        <taxon>Fungi</taxon>
        <taxon>Dikarya</taxon>
        <taxon>Basidiomycota</taxon>
        <taxon>Agaricomycotina</taxon>
        <taxon>Agaricomycetes</taxon>
        <taxon>Agaricomycetidae</taxon>
        <taxon>Agaricales</taxon>
        <taxon>Agaricineae</taxon>
        <taxon>Agaricaceae</taxon>
        <taxon>Agaricus</taxon>
    </lineage>
</organism>